<organism evidence="1 3">
    <name type="scientific">Aquisalinus luteolus</name>
    <dbReference type="NCBI Taxonomy" id="1566827"/>
    <lineage>
        <taxon>Bacteria</taxon>
        <taxon>Pseudomonadati</taxon>
        <taxon>Pseudomonadota</taxon>
        <taxon>Alphaproteobacteria</taxon>
        <taxon>Parvularculales</taxon>
        <taxon>Parvularculaceae</taxon>
        <taxon>Aquisalinus</taxon>
    </lineage>
</organism>
<evidence type="ECO:0000313" key="3">
    <source>
        <dbReference type="Proteomes" id="UP000621856"/>
    </source>
</evidence>
<name>A0A8J3A4D7_9PROT</name>
<dbReference type="EMBL" id="VCJR02000005">
    <property type="protein sequence ID" value="NHK29401.1"/>
    <property type="molecule type" value="Genomic_DNA"/>
</dbReference>
<gene>
    <name evidence="2" type="ORF">FF098_015910</name>
    <name evidence="1" type="ORF">GCM10011355_34180</name>
</gene>
<dbReference type="RefSeq" id="WP_155142410.1">
    <property type="nucleotide sequence ID" value="NZ_BMGZ01000005.1"/>
</dbReference>
<evidence type="ECO:0000313" key="2">
    <source>
        <dbReference type="EMBL" id="NHK29401.1"/>
    </source>
</evidence>
<evidence type="ECO:0000313" key="1">
    <source>
        <dbReference type="EMBL" id="GGI02061.1"/>
    </source>
</evidence>
<dbReference type="Proteomes" id="UP000818603">
    <property type="component" value="Unassembled WGS sequence"/>
</dbReference>
<dbReference type="Proteomes" id="UP000621856">
    <property type="component" value="Unassembled WGS sequence"/>
</dbReference>
<evidence type="ECO:0000313" key="4">
    <source>
        <dbReference type="Proteomes" id="UP000818603"/>
    </source>
</evidence>
<sequence length="131" mass="15493">MKCTIPDNTVVQAGRYHDLMSREFLFWVAYRLALDCVTRTGGMAAFSFTVYHPHVTLLNEWGNPLSIADDWVERAFDWDGSWLTHIKRFVFDPPKVPPYRKLYDRLLIIDLHYKIIGSPIERRPIPEPFRR</sequence>
<comment type="caution">
    <text evidence="1">The sequence shown here is derived from an EMBL/GenBank/DDBJ whole genome shotgun (WGS) entry which is preliminary data.</text>
</comment>
<reference evidence="2 4" key="2">
    <citation type="submission" date="2020-02" db="EMBL/GenBank/DDBJ databases">
        <title>Genome sequence of Parvularcula flava strain NH6-79.</title>
        <authorList>
            <person name="Abdul Karim M.H."/>
            <person name="Lam M.Q."/>
            <person name="Chen S.J."/>
            <person name="Yahya A."/>
            <person name="Shahir S."/>
            <person name="Shamsir M.S."/>
            <person name="Chong C.S."/>
        </authorList>
    </citation>
    <scope>NUCLEOTIDE SEQUENCE [LARGE SCALE GENOMIC DNA]</scope>
    <source>
        <strain evidence="2 4">NH6-79</strain>
    </source>
</reference>
<accession>A0A8J3A4D7</accession>
<protein>
    <submittedName>
        <fullName evidence="1">Uncharacterized protein</fullName>
    </submittedName>
</protein>
<keyword evidence="4" id="KW-1185">Reference proteome</keyword>
<proteinExistence type="predicted"/>
<dbReference type="AlphaFoldDB" id="A0A8J3A4D7"/>
<reference evidence="1" key="1">
    <citation type="journal article" date="2014" name="Int. J. Syst. Evol. Microbiol.">
        <title>Complete genome sequence of Corynebacterium casei LMG S-19264T (=DSM 44701T), isolated from a smear-ripened cheese.</title>
        <authorList>
            <consortium name="US DOE Joint Genome Institute (JGI-PGF)"/>
            <person name="Walter F."/>
            <person name="Albersmeier A."/>
            <person name="Kalinowski J."/>
            <person name="Ruckert C."/>
        </authorList>
    </citation>
    <scope>NUCLEOTIDE SEQUENCE</scope>
    <source>
        <strain evidence="1">CGMCC 1.14984</strain>
    </source>
</reference>
<dbReference type="EMBL" id="BMGZ01000005">
    <property type="protein sequence ID" value="GGI02061.1"/>
    <property type="molecule type" value="Genomic_DNA"/>
</dbReference>
<reference evidence="1" key="3">
    <citation type="submission" date="2020-09" db="EMBL/GenBank/DDBJ databases">
        <authorList>
            <person name="Sun Q."/>
            <person name="Zhou Y."/>
        </authorList>
    </citation>
    <scope>NUCLEOTIDE SEQUENCE</scope>
    <source>
        <strain evidence="1">CGMCC 1.14984</strain>
    </source>
</reference>